<protein>
    <submittedName>
        <fullName evidence="1">Uncharacterized protein</fullName>
    </submittedName>
</protein>
<dbReference type="AlphaFoldDB" id="A0A934I0S8"/>
<reference evidence="1" key="1">
    <citation type="submission" date="2020-12" db="EMBL/GenBank/DDBJ databases">
        <title>Clostridium thailandense sp. nov., a novel acetogenic bacterium isolated from peat land soil in Thailand.</title>
        <authorList>
            <person name="Chaikitkaew S."/>
            <person name="Birkeland N.K."/>
        </authorList>
    </citation>
    <scope>NUCLEOTIDE SEQUENCE</scope>
    <source>
        <strain evidence="1">DSM 17425</strain>
    </source>
</reference>
<organism evidence="1 2">
    <name type="scientific">Clostridium aciditolerans</name>
    <dbReference type="NCBI Taxonomy" id="339861"/>
    <lineage>
        <taxon>Bacteria</taxon>
        <taxon>Bacillati</taxon>
        <taxon>Bacillota</taxon>
        <taxon>Clostridia</taxon>
        <taxon>Eubacteriales</taxon>
        <taxon>Clostridiaceae</taxon>
        <taxon>Clostridium</taxon>
    </lineage>
</organism>
<evidence type="ECO:0000313" key="2">
    <source>
        <dbReference type="Proteomes" id="UP000622687"/>
    </source>
</evidence>
<dbReference type="Proteomes" id="UP000622687">
    <property type="component" value="Unassembled WGS sequence"/>
</dbReference>
<keyword evidence="2" id="KW-1185">Reference proteome</keyword>
<gene>
    <name evidence="1" type="ORF">I6U51_14660</name>
</gene>
<evidence type="ECO:0000313" key="1">
    <source>
        <dbReference type="EMBL" id="MBI6873925.1"/>
    </source>
</evidence>
<dbReference type="RefSeq" id="WP_211143345.1">
    <property type="nucleotide sequence ID" value="NZ_JAEEGB010000016.1"/>
</dbReference>
<comment type="caution">
    <text evidence="1">The sequence shown here is derived from an EMBL/GenBank/DDBJ whole genome shotgun (WGS) entry which is preliminary data.</text>
</comment>
<sequence>MKKNNLKDVKDAVFNDLKNAKIESGKESTQRIAGSILKKYNVDFDEILQNANYLSIYKNSDTIGNISISNETSVITNDFGEDTKIEYDTFNELEIL</sequence>
<proteinExistence type="predicted"/>
<accession>A0A934I0S8</accession>
<name>A0A934I0S8_9CLOT</name>
<dbReference type="EMBL" id="JAEEGB010000016">
    <property type="protein sequence ID" value="MBI6873925.1"/>
    <property type="molecule type" value="Genomic_DNA"/>
</dbReference>